<feature type="non-terminal residue" evidence="1">
    <location>
        <position position="1"/>
    </location>
</feature>
<reference evidence="1" key="1">
    <citation type="submission" date="2022-06" db="EMBL/GenBank/DDBJ databases">
        <title>Phylogenomic reconstructions and comparative analyses of Kickxellomycotina fungi.</title>
        <authorList>
            <person name="Reynolds N.K."/>
            <person name="Stajich J.E."/>
            <person name="Barry K."/>
            <person name="Grigoriev I.V."/>
            <person name="Crous P."/>
            <person name="Smith M.E."/>
        </authorList>
    </citation>
    <scope>NUCLEOTIDE SEQUENCE</scope>
    <source>
        <strain evidence="1">RSA 2271</strain>
    </source>
</reference>
<organism evidence="1 2">
    <name type="scientific">Spiromyces aspiralis</name>
    <dbReference type="NCBI Taxonomy" id="68401"/>
    <lineage>
        <taxon>Eukaryota</taxon>
        <taxon>Fungi</taxon>
        <taxon>Fungi incertae sedis</taxon>
        <taxon>Zoopagomycota</taxon>
        <taxon>Kickxellomycotina</taxon>
        <taxon>Kickxellomycetes</taxon>
        <taxon>Kickxellales</taxon>
        <taxon>Kickxellaceae</taxon>
        <taxon>Spiromyces</taxon>
    </lineage>
</organism>
<protein>
    <submittedName>
        <fullName evidence="1">Uncharacterized protein</fullName>
    </submittedName>
</protein>
<evidence type="ECO:0000313" key="2">
    <source>
        <dbReference type="Proteomes" id="UP001145114"/>
    </source>
</evidence>
<gene>
    <name evidence="1" type="ORF">EV182_008565</name>
</gene>
<dbReference type="Proteomes" id="UP001145114">
    <property type="component" value="Unassembled WGS sequence"/>
</dbReference>
<evidence type="ECO:0000313" key="1">
    <source>
        <dbReference type="EMBL" id="KAJ1669846.1"/>
    </source>
</evidence>
<sequence>TARQTKRHTIQVEYEKLPVSFNDSPTENTTEEHPADLIEPSAAISSDGAAPAASSANEGDAGVRPSTLTQEQHAARPHTHQRHLSSAEAARVDALSKLERGSSSAAMATTAPKGHHSILSPSPGHELSKSSSRAAELSHPARVRPTSMFAGSMENTIGAAFNSESHTAARDQRAGAAETATDSKFNNYERSESAVSSSPDHKDSQDSDKENL</sequence>
<keyword evidence="2" id="KW-1185">Reference proteome</keyword>
<feature type="non-terminal residue" evidence="1">
    <location>
        <position position="212"/>
    </location>
</feature>
<comment type="caution">
    <text evidence="1">The sequence shown here is derived from an EMBL/GenBank/DDBJ whole genome shotgun (WGS) entry which is preliminary data.</text>
</comment>
<dbReference type="EMBL" id="JAMZIH010009629">
    <property type="protein sequence ID" value="KAJ1669846.1"/>
    <property type="molecule type" value="Genomic_DNA"/>
</dbReference>
<name>A0ACC1H6G4_9FUNG</name>
<proteinExistence type="predicted"/>
<accession>A0ACC1H6G4</accession>